<protein>
    <submittedName>
        <fullName evidence="3">BON domain-containing protein</fullName>
    </submittedName>
</protein>
<evidence type="ECO:0000259" key="2">
    <source>
        <dbReference type="PROSITE" id="PS50914"/>
    </source>
</evidence>
<dbReference type="Gene3D" id="3.30.1340.30">
    <property type="match status" value="3"/>
</dbReference>
<dbReference type="AlphaFoldDB" id="A0A932A5Z2"/>
<reference evidence="3" key="1">
    <citation type="submission" date="2020-07" db="EMBL/GenBank/DDBJ databases">
        <title>Huge and variable diversity of episymbiotic CPR bacteria and DPANN archaea in groundwater ecosystems.</title>
        <authorList>
            <person name="He C.Y."/>
            <person name="Keren R."/>
            <person name="Whittaker M."/>
            <person name="Farag I.F."/>
            <person name="Doudna J."/>
            <person name="Cate J.H.D."/>
            <person name="Banfield J.F."/>
        </authorList>
    </citation>
    <scope>NUCLEOTIDE SEQUENCE</scope>
    <source>
        <strain evidence="3">NC_groundwater_580_Pr5_B-0.1um_64_19</strain>
    </source>
</reference>
<gene>
    <name evidence="3" type="ORF">HYX28_00840</name>
</gene>
<dbReference type="Pfam" id="PF04972">
    <property type="entry name" value="BON"/>
    <property type="match status" value="3"/>
</dbReference>
<organism evidence="3 4">
    <name type="scientific">Candidatus Korobacter versatilis</name>
    <dbReference type="NCBI Taxonomy" id="658062"/>
    <lineage>
        <taxon>Bacteria</taxon>
        <taxon>Pseudomonadati</taxon>
        <taxon>Acidobacteriota</taxon>
        <taxon>Terriglobia</taxon>
        <taxon>Terriglobales</taxon>
        <taxon>Candidatus Korobacteraceae</taxon>
        <taxon>Candidatus Korobacter</taxon>
    </lineage>
</organism>
<dbReference type="InterPro" id="IPR007055">
    <property type="entry name" value="BON_dom"/>
</dbReference>
<dbReference type="InterPro" id="IPR051686">
    <property type="entry name" value="Lipoprotein_DolP"/>
</dbReference>
<proteinExistence type="predicted"/>
<evidence type="ECO:0000256" key="1">
    <source>
        <dbReference type="SAM" id="SignalP"/>
    </source>
</evidence>
<sequence>MTFQIKKILAPALMAAVLLVMPASAKSNGNDAQVQQKVQQELSKKKQWGDVRVAVQDGVATLTGTTKTYADKAKAERKAQHTDGVRSVVNHVQVAGGNASDAELFQTIADKLRYDRVDQGLIMGVNRNVTAGNTFNNFTVDVKNGVVTIGGNARTDADAASAVALVENTPGVKDVIDNIEIAPASGLDDQLRIRVARAIYGDPVLSKYAMDPQKPIRIIVENGHVTLAGQVLNEMDKNVAGIRANGVSGVFSVKNDLQAANQQPR</sequence>
<comment type="caution">
    <text evidence="3">The sequence shown here is derived from an EMBL/GenBank/DDBJ whole genome shotgun (WGS) entry which is preliminary data.</text>
</comment>
<evidence type="ECO:0000313" key="3">
    <source>
        <dbReference type="EMBL" id="MBI2677306.1"/>
    </source>
</evidence>
<name>A0A932A5Z2_9BACT</name>
<accession>A0A932A5Z2</accession>
<feature type="signal peptide" evidence="1">
    <location>
        <begin position="1"/>
        <end position="25"/>
    </location>
</feature>
<dbReference type="PANTHER" id="PTHR34606">
    <property type="entry name" value="BON DOMAIN-CONTAINING PROTEIN"/>
    <property type="match status" value="1"/>
</dbReference>
<dbReference type="PROSITE" id="PS50914">
    <property type="entry name" value="BON"/>
    <property type="match status" value="3"/>
</dbReference>
<feature type="domain" description="BON" evidence="2">
    <location>
        <begin position="187"/>
        <end position="261"/>
    </location>
</feature>
<keyword evidence="1" id="KW-0732">Signal</keyword>
<feature type="domain" description="BON" evidence="2">
    <location>
        <begin position="30"/>
        <end position="96"/>
    </location>
</feature>
<dbReference type="EMBL" id="JACPNR010000004">
    <property type="protein sequence ID" value="MBI2677306.1"/>
    <property type="molecule type" value="Genomic_DNA"/>
</dbReference>
<feature type="domain" description="BON" evidence="2">
    <location>
        <begin position="113"/>
        <end position="183"/>
    </location>
</feature>
<dbReference type="PANTHER" id="PTHR34606:SF4">
    <property type="entry name" value="OUTER MEMBRANE LIPOPROTEIN DOLP"/>
    <property type="match status" value="1"/>
</dbReference>
<dbReference type="Proteomes" id="UP000779809">
    <property type="component" value="Unassembled WGS sequence"/>
</dbReference>
<feature type="chain" id="PRO_5037922168" evidence="1">
    <location>
        <begin position="26"/>
        <end position="265"/>
    </location>
</feature>
<evidence type="ECO:0000313" key="4">
    <source>
        <dbReference type="Proteomes" id="UP000779809"/>
    </source>
</evidence>